<feature type="transmembrane region" description="Helical" evidence="1">
    <location>
        <begin position="56"/>
        <end position="80"/>
    </location>
</feature>
<accession>A0A8B7Z485</accession>
<evidence type="ECO:0000313" key="3">
    <source>
        <dbReference type="RefSeq" id="XP_022099595.1"/>
    </source>
</evidence>
<reference evidence="3" key="1">
    <citation type="submission" date="2025-08" db="UniProtKB">
        <authorList>
            <consortium name="RefSeq"/>
        </authorList>
    </citation>
    <scope>IDENTIFICATION</scope>
</reference>
<dbReference type="OrthoDB" id="10067585at2759"/>
<feature type="transmembrane region" description="Helical" evidence="1">
    <location>
        <begin position="92"/>
        <end position="116"/>
    </location>
</feature>
<evidence type="ECO:0000256" key="1">
    <source>
        <dbReference type="SAM" id="Phobius"/>
    </source>
</evidence>
<keyword evidence="2" id="KW-1185">Reference proteome</keyword>
<sequence>MAIMIKCLCFENVRSGSIASAICTLVYSAFVMSLAARQLWLLDAIQGASYLLDGVVAIYAVTVAFFSLIIISSMLTLVGVSRDQRGFLVPYMVVMPLLILLQGAWCILLIIGLTTVASSYIDYHSLYVAEGTTVGVVQLILAILLTALDVLCFFCVVSQYQELRDGRGRRQDVMAVRTSTVVTTTSVVGGAVITAQQTVAPQGNVGPSPAYNEYPGHTSYSRLQEYPPCYPPQHGFIPQQSLPPQPGDTPKY</sequence>
<dbReference type="RefSeq" id="XP_022099595.1">
    <property type="nucleotide sequence ID" value="XM_022243903.1"/>
</dbReference>
<keyword evidence="1" id="KW-0472">Membrane</keyword>
<protein>
    <submittedName>
        <fullName evidence="3">Uncharacterized protein LOC110984085 isoform X1</fullName>
    </submittedName>
</protein>
<gene>
    <name evidence="3" type="primary">LOC110984085</name>
</gene>
<dbReference type="GeneID" id="110984085"/>
<organism evidence="2 3">
    <name type="scientific">Acanthaster planci</name>
    <name type="common">Crown-of-thorns starfish</name>
    <dbReference type="NCBI Taxonomy" id="133434"/>
    <lineage>
        <taxon>Eukaryota</taxon>
        <taxon>Metazoa</taxon>
        <taxon>Echinodermata</taxon>
        <taxon>Eleutherozoa</taxon>
        <taxon>Asterozoa</taxon>
        <taxon>Asteroidea</taxon>
        <taxon>Valvatacea</taxon>
        <taxon>Valvatida</taxon>
        <taxon>Acanthasteridae</taxon>
        <taxon>Acanthaster</taxon>
    </lineage>
</organism>
<feature type="transmembrane region" description="Helical" evidence="1">
    <location>
        <begin position="12"/>
        <end position="36"/>
    </location>
</feature>
<dbReference type="AlphaFoldDB" id="A0A8B7Z485"/>
<dbReference type="PANTHER" id="PTHR36694">
    <property type="entry name" value="PASIFLORA 1, ISOFORM A-RELATED"/>
    <property type="match status" value="1"/>
</dbReference>
<proteinExistence type="predicted"/>
<dbReference type="KEGG" id="aplc:110984085"/>
<evidence type="ECO:0000313" key="2">
    <source>
        <dbReference type="Proteomes" id="UP000694845"/>
    </source>
</evidence>
<keyword evidence="1" id="KW-1133">Transmembrane helix</keyword>
<dbReference type="Proteomes" id="UP000694845">
    <property type="component" value="Unplaced"/>
</dbReference>
<dbReference type="PANTHER" id="PTHR36694:SF11">
    <property type="entry name" value="LP21121P-RELATED"/>
    <property type="match status" value="1"/>
</dbReference>
<keyword evidence="1" id="KW-0812">Transmembrane</keyword>
<feature type="transmembrane region" description="Helical" evidence="1">
    <location>
        <begin position="136"/>
        <end position="160"/>
    </location>
</feature>
<name>A0A8B7Z485_ACAPL</name>